<dbReference type="OrthoDB" id="227157at2"/>
<dbReference type="AlphaFoldDB" id="A0A4P6KT62"/>
<feature type="signal peptide" evidence="1">
    <location>
        <begin position="1"/>
        <end position="35"/>
    </location>
</feature>
<evidence type="ECO:0000313" key="3">
    <source>
        <dbReference type="Proteomes" id="UP000290637"/>
    </source>
</evidence>
<dbReference type="SUPFAM" id="SSF51126">
    <property type="entry name" value="Pectin lyase-like"/>
    <property type="match status" value="1"/>
</dbReference>
<dbReference type="InterPro" id="IPR006626">
    <property type="entry name" value="PbH1"/>
</dbReference>
<feature type="chain" id="PRO_5020726667" evidence="1">
    <location>
        <begin position="36"/>
        <end position="458"/>
    </location>
</feature>
<evidence type="ECO:0000313" key="2">
    <source>
        <dbReference type="EMBL" id="QBE61916.1"/>
    </source>
</evidence>
<dbReference type="InterPro" id="IPR012334">
    <property type="entry name" value="Pectin_lyas_fold"/>
</dbReference>
<organism evidence="2 3">
    <name type="scientific">Pseudoduganella lutea</name>
    <dbReference type="NCBI Taxonomy" id="321985"/>
    <lineage>
        <taxon>Bacteria</taxon>
        <taxon>Pseudomonadati</taxon>
        <taxon>Pseudomonadota</taxon>
        <taxon>Betaproteobacteria</taxon>
        <taxon>Burkholderiales</taxon>
        <taxon>Oxalobacteraceae</taxon>
        <taxon>Telluria group</taxon>
        <taxon>Pseudoduganella</taxon>
    </lineage>
</organism>
<keyword evidence="3" id="KW-1185">Reference proteome</keyword>
<evidence type="ECO:0000256" key="1">
    <source>
        <dbReference type="SAM" id="SignalP"/>
    </source>
</evidence>
<reference evidence="2 3" key="1">
    <citation type="submission" date="2019-02" db="EMBL/GenBank/DDBJ databases">
        <title>Draft Genome Sequences of Six Type Strains of the Genus Massilia.</title>
        <authorList>
            <person name="Miess H."/>
            <person name="Frediansyhah A."/>
            <person name="Gross H."/>
        </authorList>
    </citation>
    <scope>NUCLEOTIDE SEQUENCE [LARGE SCALE GENOMIC DNA]</scope>
    <source>
        <strain evidence="2 3">DSM 17473</strain>
    </source>
</reference>
<dbReference type="SMART" id="SM00710">
    <property type="entry name" value="PbH1"/>
    <property type="match status" value="4"/>
</dbReference>
<dbReference type="Gene3D" id="2.160.20.10">
    <property type="entry name" value="Single-stranded right-handed beta-helix, Pectin lyase-like"/>
    <property type="match status" value="1"/>
</dbReference>
<dbReference type="Proteomes" id="UP000290637">
    <property type="component" value="Chromosome"/>
</dbReference>
<dbReference type="KEGG" id="plue:EWM63_02010"/>
<keyword evidence="1" id="KW-0732">Signal</keyword>
<proteinExistence type="predicted"/>
<accession>A0A4P6KT62</accession>
<gene>
    <name evidence="2" type="ORF">EWM63_02010</name>
</gene>
<sequence>MMLSYDFPRVSPSRLPRFLQVLVAGLCLAAAAACAAPGATGTAAGYYLDSAAGSDDNPGTRERPWKSIERANRAVLKPGEGLYFARGRSWAGALRVAQSGTERQPIVVSSYGKGRAPRLSNPFHAWSMGRVIEVFGSHVVVENLYLHDTPTPPPDNPPVPWKESAQHRGVTQLAALFVDRGAQRVTVRNNEFVNTPVGVRVRGAHSRVVNNLFRDSGKITEQWGAIAVSIVGPHNEVAYNRMQNIGFYGGIYVNDGAAVELDGEDPEYDAHDIHVHHNVSFDVKGGFLEIAGRSQNVLIEHNLSVDVDKFVGGTNVRNVRILNNTIVRLSLPNFPESDFFPLGTVFWSFNDKGIDGFEVANNLFVLDGRQRLYKSAAHPLGIVPEKRANNLYTTPNGDVPTMLGGPLAPTEVAAPVQFVDEQAEDYRPRLPAPRAAAGYFGAFAPGQPAWKAGLVTAD</sequence>
<name>A0A4P6KT62_9BURK</name>
<protein>
    <submittedName>
        <fullName evidence="2">Right-handed parallel beta-helix repeat-containing protein</fullName>
    </submittedName>
</protein>
<dbReference type="EMBL" id="CP035913">
    <property type="protein sequence ID" value="QBE61916.1"/>
    <property type="molecule type" value="Genomic_DNA"/>
</dbReference>
<dbReference type="InterPro" id="IPR011050">
    <property type="entry name" value="Pectin_lyase_fold/virulence"/>
</dbReference>